<evidence type="ECO:0000256" key="1">
    <source>
        <dbReference type="ARBA" id="ARBA00022729"/>
    </source>
</evidence>
<dbReference type="Pfam" id="PF24973">
    <property type="entry name" value="EGF_LMN_ATRN"/>
    <property type="match status" value="1"/>
</dbReference>
<keyword evidence="9" id="KW-1185">Reference proteome</keyword>
<dbReference type="GO" id="GO:0009887">
    <property type="term" value="P:animal organ morphogenesis"/>
    <property type="evidence" value="ECO:0007669"/>
    <property type="project" value="TreeGrafter"/>
</dbReference>
<sequence>MWLVEGVTVAPGSYGFGPQGCKSCDCNSIGALDNFCNATTGAARGHLRKGVQQMSHRIRGFPNCERCDCNGTRTLVKPPPACIDCRDNTQGDHCDFCVDSYYGDPRINVDIPCRPCPCPGPPGSNHYFANRCALDPTTKDVICECKGVLRSQMRRLL</sequence>
<dbReference type="PANTHER" id="PTHR10574:SF375">
    <property type="entry name" value="LAMININ SUBUNIT BETA-1"/>
    <property type="match status" value="1"/>
</dbReference>
<comment type="caution">
    <text evidence="8">The sequence shown here is derived from an EMBL/GenBank/DDBJ whole genome shotgun (WGS) entry which is preliminary data.</text>
</comment>
<dbReference type="PROSITE" id="PS01248">
    <property type="entry name" value="EGF_LAM_1"/>
    <property type="match status" value="1"/>
</dbReference>
<dbReference type="GO" id="GO:0043256">
    <property type="term" value="C:laminin complex"/>
    <property type="evidence" value="ECO:0007669"/>
    <property type="project" value="TreeGrafter"/>
</dbReference>
<keyword evidence="1" id="KW-0732">Signal</keyword>
<comment type="caution">
    <text evidence="6">Lacks conserved residue(s) required for the propagation of feature annotation.</text>
</comment>
<evidence type="ECO:0000313" key="9">
    <source>
        <dbReference type="Proteomes" id="UP001162162"/>
    </source>
</evidence>
<evidence type="ECO:0000256" key="3">
    <source>
        <dbReference type="ARBA" id="ARBA00023157"/>
    </source>
</evidence>
<dbReference type="Proteomes" id="UP001162162">
    <property type="component" value="Unassembled WGS sequence"/>
</dbReference>
<keyword evidence="5 6" id="KW-0424">Laminin EGF-like domain</keyword>
<evidence type="ECO:0000259" key="7">
    <source>
        <dbReference type="PROSITE" id="PS50027"/>
    </source>
</evidence>
<dbReference type="InterPro" id="IPR050440">
    <property type="entry name" value="Laminin/Netrin_ECM"/>
</dbReference>
<dbReference type="PANTHER" id="PTHR10574">
    <property type="entry name" value="NETRIN/LAMININ-RELATED"/>
    <property type="match status" value="1"/>
</dbReference>
<name>A0AAV8Y831_9CUCU</name>
<evidence type="ECO:0000256" key="5">
    <source>
        <dbReference type="ARBA" id="ARBA00023292"/>
    </source>
</evidence>
<dbReference type="GO" id="GO:0009888">
    <property type="term" value="P:tissue development"/>
    <property type="evidence" value="ECO:0007669"/>
    <property type="project" value="TreeGrafter"/>
</dbReference>
<keyword evidence="2" id="KW-0677">Repeat</keyword>
<dbReference type="GO" id="GO:0016477">
    <property type="term" value="P:cell migration"/>
    <property type="evidence" value="ECO:0007669"/>
    <property type="project" value="TreeGrafter"/>
</dbReference>
<evidence type="ECO:0000256" key="6">
    <source>
        <dbReference type="PROSITE-ProRule" id="PRU00460"/>
    </source>
</evidence>
<keyword evidence="3 6" id="KW-1015">Disulfide bond</keyword>
<dbReference type="InterPro" id="IPR056863">
    <property type="entry name" value="LMN_ATRN_NET-like_EGF"/>
</dbReference>
<accession>A0AAV8Y831</accession>
<proteinExistence type="predicted"/>
<gene>
    <name evidence="8" type="ORF">NQ318_002477</name>
</gene>
<evidence type="ECO:0000313" key="8">
    <source>
        <dbReference type="EMBL" id="KAJ8947117.1"/>
    </source>
</evidence>
<dbReference type="Gene3D" id="2.10.25.10">
    <property type="entry name" value="Laminin"/>
    <property type="match status" value="1"/>
</dbReference>
<organism evidence="8 9">
    <name type="scientific">Aromia moschata</name>
    <dbReference type="NCBI Taxonomy" id="1265417"/>
    <lineage>
        <taxon>Eukaryota</taxon>
        <taxon>Metazoa</taxon>
        <taxon>Ecdysozoa</taxon>
        <taxon>Arthropoda</taxon>
        <taxon>Hexapoda</taxon>
        <taxon>Insecta</taxon>
        <taxon>Pterygota</taxon>
        <taxon>Neoptera</taxon>
        <taxon>Endopterygota</taxon>
        <taxon>Coleoptera</taxon>
        <taxon>Polyphaga</taxon>
        <taxon>Cucujiformia</taxon>
        <taxon>Chrysomeloidea</taxon>
        <taxon>Cerambycidae</taxon>
        <taxon>Cerambycinae</taxon>
        <taxon>Callichromatini</taxon>
        <taxon>Aromia</taxon>
    </lineage>
</organism>
<evidence type="ECO:0000256" key="4">
    <source>
        <dbReference type="ARBA" id="ARBA00023180"/>
    </source>
</evidence>
<feature type="domain" description="Laminin EGF-like" evidence="7">
    <location>
        <begin position="24"/>
        <end position="115"/>
    </location>
</feature>
<keyword evidence="4" id="KW-0325">Glycoprotein</keyword>
<dbReference type="PROSITE" id="PS50027">
    <property type="entry name" value="EGF_LAM_2"/>
    <property type="match status" value="1"/>
</dbReference>
<dbReference type="GO" id="GO:0007411">
    <property type="term" value="P:axon guidance"/>
    <property type="evidence" value="ECO:0007669"/>
    <property type="project" value="TreeGrafter"/>
</dbReference>
<reference evidence="8" key="1">
    <citation type="journal article" date="2023" name="Insect Mol. Biol.">
        <title>Genome sequencing provides insights into the evolution of gene families encoding plant cell wall-degrading enzymes in longhorned beetles.</title>
        <authorList>
            <person name="Shin N.R."/>
            <person name="Okamura Y."/>
            <person name="Kirsch R."/>
            <person name="Pauchet Y."/>
        </authorList>
    </citation>
    <scope>NUCLEOTIDE SEQUENCE</scope>
    <source>
        <strain evidence="8">AMC_N1</strain>
    </source>
</reference>
<dbReference type="GO" id="GO:0070831">
    <property type="term" value="P:basement membrane assembly"/>
    <property type="evidence" value="ECO:0007669"/>
    <property type="project" value="TreeGrafter"/>
</dbReference>
<dbReference type="GO" id="GO:0034446">
    <property type="term" value="P:substrate adhesion-dependent cell spreading"/>
    <property type="evidence" value="ECO:0007669"/>
    <property type="project" value="TreeGrafter"/>
</dbReference>
<feature type="disulfide bond" evidence="6">
    <location>
        <begin position="85"/>
        <end position="94"/>
    </location>
</feature>
<protein>
    <recommendedName>
        <fullName evidence="7">Laminin EGF-like domain-containing protein</fullName>
    </recommendedName>
</protein>
<dbReference type="EMBL" id="JAPWTK010000169">
    <property type="protein sequence ID" value="KAJ8947117.1"/>
    <property type="molecule type" value="Genomic_DNA"/>
</dbReference>
<evidence type="ECO:0000256" key="2">
    <source>
        <dbReference type="ARBA" id="ARBA00022737"/>
    </source>
</evidence>
<dbReference type="SUPFAM" id="SSF57196">
    <property type="entry name" value="EGF/Laminin"/>
    <property type="match status" value="1"/>
</dbReference>
<feature type="disulfide bond" evidence="6">
    <location>
        <begin position="24"/>
        <end position="36"/>
    </location>
</feature>
<dbReference type="InterPro" id="IPR002049">
    <property type="entry name" value="LE_dom"/>
</dbReference>
<dbReference type="AlphaFoldDB" id="A0AAV8Y831"/>